<feature type="transmembrane region" description="Helical" evidence="1">
    <location>
        <begin position="209"/>
        <end position="228"/>
    </location>
</feature>
<organism evidence="2 3">
    <name type="scientific">Glarea lozoyensis (strain ATCC 20868 / MF5171)</name>
    <dbReference type="NCBI Taxonomy" id="1116229"/>
    <lineage>
        <taxon>Eukaryota</taxon>
        <taxon>Fungi</taxon>
        <taxon>Dikarya</taxon>
        <taxon>Ascomycota</taxon>
        <taxon>Pezizomycotina</taxon>
        <taxon>Leotiomycetes</taxon>
        <taxon>Helotiales</taxon>
        <taxon>Helotiaceae</taxon>
        <taxon>Glarea</taxon>
    </lineage>
</organism>
<keyword evidence="1" id="KW-0812">Transmembrane</keyword>
<dbReference type="eggNOG" id="ENOG502QWJ3">
    <property type="taxonomic scope" value="Eukaryota"/>
</dbReference>
<name>S3DZ39_GLAL2</name>
<dbReference type="HOGENOM" id="CLU_005562_3_0_1"/>
<feature type="transmembrane region" description="Helical" evidence="1">
    <location>
        <begin position="174"/>
        <end position="197"/>
    </location>
</feature>
<evidence type="ECO:0000256" key="1">
    <source>
        <dbReference type="SAM" id="Phobius"/>
    </source>
</evidence>
<sequence>MDDPAELESFLEHNTYEDIKPFSPDTNTFQDLDLPSIPLPPRGIILRFTRLAVFSVYRRIFLSVILLNIWQGHRIITLPRRSKYSPLLVDISTAFSLNLLVAVLIRQDYILNLLFFLCQHVPHITPLRIRRSLAKTYEYGGLHSGAAFCSVVWFSLLSWILVWEYKAYRIADPLILITSTIILVILYTILITALPTLRQAHHNLFEHTHRLGGWTVLALSWLELYLFTRALRHQAGPSSPGAQLSRLPATYLLLLSTLHIILPWLRLRRLPIVPSRLGVGVHAIRLHHNEPVPSCRVYKLAQSPLGEWHSFACIPSPNHSGGSLLISSAGDWTRRTINNPLSTYYTRGLPTVGVLCLTHLFRSIIVVTTGSGIGPCLGTLTSLPRTRFRILWSAPEPRRTFGDEICDAVNELDERAVVVDTRVSGRRDLVRLAYSMYKTERAEAVFVVSNRRVTREVVYELECRGVPAFGPVWDS</sequence>
<evidence type="ECO:0008006" key="4">
    <source>
        <dbReference type="Google" id="ProtNLM"/>
    </source>
</evidence>
<dbReference type="OMA" id="MYRRATM"/>
<dbReference type="RefSeq" id="XP_008081337.1">
    <property type="nucleotide sequence ID" value="XM_008083146.1"/>
</dbReference>
<dbReference type="KEGG" id="glz:GLAREA_12364"/>
<reference evidence="2 3" key="1">
    <citation type="journal article" date="2013" name="BMC Genomics">
        <title>Genomics-driven discovery of the pneumocandin biosynthetic gene cluster in the fungus Glarea lozoyensis.</title>
        <authorList>
            <person name="Chen L."/>
            <person name="Yue Q."/>
            <person name="Zhang X."/>
            <person name="Xiang M."/>
            <person name="Wang C."/>
            <person name="Li S."/>
            <person name="Che Y."/>
            <person name="Ortiz-Lopez F.J."/>
            <person name="Bills G.F."/>
            <person name="Liu X."/>
            <person name="An Z."/>
        </authorList>
    </citation>
    <scope>NUCLEOTIDE SEQUENCE [LARGE SCALE GENOMIC DNA]</scope>
    <source>
        <strain evidence="3">ATCC 20868 / MF5171</strain>
    </source>
</reference>
<proteinExistence type="predicted"/>
<dbReference type="Proteomes" id="UP000016922">
    <property type="component" value="Unassembled WGS sequence"/>
</dbReference>
<dbReference type="PANTHER" id="PTHR33927">
    <property type="entry name" value="TRANSMEMBRANE PROTEIN"/>
    <property type="match status" value="1"/>
</dbReference>
<keyword evidence="1" id="KW-0472">Membrane</keyword>
<feature type="transmembrane region" description="Helical" evidence="1">
    <location>
        <begin position="141"/>
        <end position="162"/>
    </location>
</feature>
<feature type="transmembrane region" description="Helical" evidence="1">
    <location>
        <begin position="87"/>
        <end position="105"/>
    </location>
</feature>
<feature type="transmembrane region" description="Helical" evidence="1">
    <location>
        <begin position="248"/>
        <end position="267"/>
    </location>
</feature>
<dbReference type="EMBL" id="KE145361">
    <property type="protein sequence ID" value="EPE31608.1"/>
    <property type="molecule type" value="Genomic_DNA"/>
</dbReference>
<keyword evidence="3" id="KW-1185">Reference proteome</keyword>
<dbReference type="PANTHER" id="PTHR33927:SF5">
    <property type="entry name" value="ENZYME, PUTATIVE (AFU_ORTHOLOGUE AFUA_8G01222)-RELATED"/>
    <property type="match status" value="1"/>
</dbReference>
<dbReference type="AlphaFoldDB" id="S3DZ39"/>
<protein>
    <recommendedName>
        <fullName evidence="4">Integral membrane protein TmpA</fullName>
    </recommendedName>
</protein>
<evidence type="ECO:0000313" key="2">
    <source>
        <dbReference type="EMBL" id="EPE31608.1"/>
    </source>
</evidence>
<evidence type="ECO:0000313" key="3">
    <source>
        <dbReference type="Proteomes" id="UP000016922"/>
    </source>
</evidence>
<keyword evidence="1" id="KW-1133">Transmembrane helix</keyword>
<feature type="transmembrane region" description="Helical" evidence="1">
    <location>
        <begin position="44"/>
        <end position="67"/>
    </location>
</feature>
<gene>
    <name evidence="2" type="ORF">GLAREA_12364</name>
</gene>
<dbReference type="OrthoDB" id="3142841at2759"/>
<dbReference type="GeneID" id="19471405"/>
<accession>S3DZ39</accession>
<dbReference type="InterPro" id="IPR052979">
    <property type="entry name" value="Adenylate-forming_domain"/>
</dbReference>